<name>A0A9D2IHN2_9FIRM</name>
<evidence type="ECO:0000313" key="11">
    <source>
        <dbReference type="Proteomes" id="UP000824025"/>
    </source>
</evidence>
<dbReference type="Pfam" id="PF16916">
    <property type="entry name" value="ZT_dimer"/>
    <property type="match status" value="1"/>
</dbReference>
<feature type="transmembrane region" description="Helical" evidence="7">
    <location>
        <begin position="191"/>
        <end position="209"/>
    </location>
</feature>
<evidence type="ECO:0000259" key="9">
    <source>
        <dbReference type="Pfam" id="PF16916"/>
    </source>
</evidence>
<evidence type="ECO:0000256" key="5">
    <source>
        <dbReference type="ARBA" id="ARBA00022989"/>
    </source>
</evidence>
<dbReference type="InterPro" id="IPR002524">
    <property type="entry name" value="Cation_efflux"/>
</dbReference>
<dbReference type="PANTHER" id="PTHR43840:SF50">
    <property type="entry name" value="MANGANESE EFFLUX SYSTEM PROTEIN MNES"/>
    <property type="match status" value="1"/>
</dbReference>
<dbReference type="SUPFAM" id="SSF161111">
    <property type="entry name" value="Cation efflux protein transmembrane domain-like"/>
    <property type="match status" value="1"/>
</dbReference>
<dbReference type="PANTHER" id="PTHR43840">
    <property type="entry name" value="MITOCHONDRIAL METAL TRANSPORTER 1-RELATED"/>
    <property type="match status" value="1"/>
</dbReference>
<dbReference type="SUPFAM" id="SSF160240">
    <property type="entry name" value="Cation efflux protein cytoplasmic domain-like"/>
    <property type="match status" value="1"/>
</dbReference>
<reference evidence="10" key="2">
    <citation type="submission" date="2021-04" db="EMBL/GenBank/DDBJ databases">
        <authorList>
            <person name="Gilroy R."/>
        </authorList>
    </citation>
    <scope>NUCLEOTIDE SEQUENCE</scope>
    <source>
        <strain evidence="10">CHK192-19661</strain>
    </source>
</reference>
<comment type="similarity">
    <text evidence="2">Belongs to the cation diffusion facilitator (CDF) transporter (TC 2.A.4) family.</text>
</comment>
<feature type="transmembrane region" description="Helical" evidence="7">
    <location>
        <begin position="92"/>
        <end position="112"/>
    </location>
</feature>
<organism evidence="10 11">
    <name type="scientific">Candidatus Borkfalkia avicola</name>
    <dbReference type="NCBI Taxonomy" id="2838503"/>
    <lineage>
        <taxon>Bacteria</taxon>
        <taxon>Bacillati</taxon>
        <taxon>Bacillota</taxon>
        <taxon>Clostridia</taxon>
        <taxon>Christensenellales</taxon>
        <taxon>Christensenellaceae</taxon>
        <taxon>Candidatus Borkfalkia</taxon>
    </lineage>
</organism>
<evidence type="ECO:0000256" key="6">
    <source>
        <dbReference type="ARBA" id="ARBA00023136"/>
    </source>
</evidence>
<evidence type="ECO:0000256" key="3">
    <source>
        <dbReference type="ARBA" id="ARBA00022448"/>
    </source>
</evidence>
<dbReference type="NCBIfam" id="TIGR01297">
    <property type="entry name" value="CDF"/>
    <property type="match status" value="1"/>
</dbReference>
<dbReference type="Gene3D" id="1.20.1510.10">
    <property type="entry name" value="Cation efflux protein transmembrane domain"/>
    <property type="match status" value="1"/>
</dbReference>
<evidence type="ECO:0000256" key="1">
    <source>
        <dbReference type="ARBA" id="ARBA00004141"/>
    </source>
</evidence>
<dbReference type="Gene3D" id="3.30.70.1350">
    <property type="entry name" value="Cation efflux protein, cytoplasmic domain"/>
    <property type="match status" value="1"/>
</dbReference>
<dbReference type="FunFam" id="1.20.1510.10:FF:000006">
    <property type="entry name" value="Divalent cation efflux transporter"/>
    <property type="match status" value="1"/>
</dbReference>
<dbReference type="Proteomes" id="UP000824025">
    <property type="component" value="Unassembled WGS sequence"/>
</dbReference>
<reference evidence="10" key="1">
    <citation type="journal article" date="2021" name="PeerJ">
        <title>Extensive microbial diversity within the chicken gut microbiome revealed by metagenomics and culture.</title>
        <authorList>
            <person name="Gilroy R."/>
            <person name="Ravi A."/>
            <person name="Getino M."/>
            <person name="Pursley I."/>
            <person name="Horton D.L."/>
            <person name="Alikhan N.F."/>
            <person name="Baker D."/>
            <person name="Gharbi K."/>
            <person name="Hall N."/>
            <person name="Watson M."/>
            <person name="Adriaenssens E.M."/>
            <person name="Foster-Nyarko E."/>
            <person name="Jarju S."/>
            <person name="Secka A."/>
            <person name="Antonio M."/>
            <person name="Oren A."/>
            <person name="Chaudhuri R.R."/>
            <person name="La Ragione R."/>
            <person name="Hildebrand F."/>
            <person name="Pallen M.J."/>
        </authorList>
    </citation>
    <scope>NUCLEOTIDE SEQUENCE</scope>
    <source>
        <strain evidence="10">CHK192-19661</strain>
    </source>
</reference>
<keyword evidence="5 7" id="KW-1133">Transmembrane helix</keyword>
<proteinExistence type="inferred from homology"/>
<dbReference type="InterPro" id="IPR027470">
    <property type="entry name" value="Cation_efflux_CTD"/>
</dbReference>
<dbReference type="InterPro" id="IPR050291">
    <property type="entry name" value="CDF_Transporter"/>
</dbReference>
<dbReference type="GO" id="GO:0008324">
    <property type="term" value="F:monoatomic cation transmembrane transporter activity"/>
    <property type="evidence" value="ECO:0007669"/>
    <property type="project" value="InterPro"/>
</dbReference>
<sequence length="383" mass="41428">MLFVREGETPASPAVRGRVGRFSGGLGIVLNTLLAAAKIAVGAFSGMISVLADGLNNLTDCGSNVVSVIGFRMSEKPADKEHPFGHQRAESVAAMIIAFIVLVVAAELAVQSVEKIITPAESEYSAWLVAVLAVSVAVKLGMFFLNRYFARAVQSEALKATAADSISDAVATVAVLAAALVSHFTDVQLDGYMGIAVAVFIAFTGFSILKDTVSRLLGKAPDRETVQEIEKRVLAFDGVRGLHDLTVHNYGQNKLYATVHVEVDSRMPIMDAHDLADRIEKDFARNTGIEMTVHIDPLVYDDPKINQWREEVCAIAAELGENLRVHDFRAVGGKTHTNLVFDVAVPFECKLSDAEILQRLKDRVALLGENLDAVANIERQNVE</sequence>
<accession>A0A9D2IHN2</accession>
<keyword evidence="6 7" id="KW-0472">Membrane</keyword>
<dbReference type="AlphaFoldDB" id="A0A9D2IHN2"/>
<keyword evidence="4 7" id="KW-0812">Transmembrane</keyword>
<evidence type="ECO:0000259" key="8">
    <source>
        <dbReference type="Pfam" id="PF01545"/>
    </source>
</evidence>
<feature type="domain" description="Cation efflux protein cytoplasmic" evidence="9">
    <location>
        <begin position="221"/>
        <end position="297"/>
    </location>
</feature>
<dbReference type="InterPro" id="IPR058533">
    <property type="entry name" value="Cation_efflux_TM"/>
</dbReference>
<keyword evidence="3" id="KW-0813">Transport</keyword>
<dbReference type="Pfam" id="PF01545">
    <property type="entry name" value="Cation_efflux"/>
    <property type="match status" value="1"/>
</dbReference>
<dbReference type="InterPro" id="IPR027469">
    <property type="entry name" value="Cation_efflux_TMD_sf"/>
</dbReference>
<evidence type="ECO:0000256" key="4">
    <source>
        <dbReference type="ARBA" id="ARBA00022692"/>
    </source>
</evidence>
<protein>
    <submittedName>
        <fullName evidence="10">Cation diffusion facilitator family transporter</fullName>
    </submittedName>
</protein>
<evidence type="ECO:0000256" key="7">
    <source>
        <dbReference type="SAM" id="Phobius"/>
    </source>
</evidence>
<gene>
    <name evidence="10" type="ORF">H9726_02980</name>
</gene>
<comment type="caution">
    <text evidence="10">The sequence shown here is derived from an EMBL/GenBank/DDBJ whole genome shotgun (WGS) entry which is preliminary data.</text>
</comment>
<evidence type="ECO:0000256" key="2">
    <source>
        <dbReference type="ARBA" id="ARBA00008114"/>
    </source>
</evidence>
<feature type="domain" description="Cation efflux protein transmembrane" evidence="8">
    <location>
        <begin position="27"/>
        <end position="217"/>
    </location>
</feature>
<dbReference type="InterPro" id="IPR036837">
    <property type="entry name" value="Cation_efflux_CTD_sf"/>
</dbReference>
<evidence type="ECO:0000313" key="10">
    <source>
        <dbReference type="EMBL" id="HIZ09432.1"/>
    </source>
</evidence>
<dbReference type="GO" id="GO:0016020">
    <property type="term" value="C:membrane"/>
    <property type="evidence" value="ECO:0007669"/>
    <property type="project" value="UniProtKB-SubCell"/>
</dbReference>
<comment type="subcellular location">
    <subcellularLocation>
        <location evidence="1">Membrane</location>
        <topology evidence="1">Multi-pass membrane protein</topology>
    </subcellularLocation>
</comment>
<dbReference type="EMBL" id="DXCF01000016">
    <property type="protein sequence ID" value="HIZ09432.1"/>
    <property type="molecule type" value="Genomic_DNA"/>
</dbReference>
<feature type="transmembrane region" description="Helical" evidence="7">
    <location>
        <begin position="124"/>
        <end position="145"/>
    </location>
</feature>